<evidence type="ECO:0000256" key="6">
    <source>
        <dbReference type="ARBA" id="ARBA00023136"/>
    </source>
</evidence>
<feature type="transmembrane region" description="Helical" evidence="9">
    <location>
        <begin position="546"/>
        <end position="567"/>
    </location>
</feature>
<dbReference type="GO" id="GO:0005886">
    <property type="term" value="C:plasma membrane"/>
    <property type="evidence" value="ECO:0007669"/>
    <property type="project" value="TreeGrafter"/>
</dbReference>
<name>A0A6L2N6N4_TANCI</name>
<dbReference type="EMBL" id="BKCJ010008372">
    <property type="protein sequence ID" value="GEU81876.1"/>
    <property type="molecule type" value="Genomic_DNA"/>
</dbReference>
<dbReference type="InterPro" id="IPR000504">
    <property type="entry name" value="RRM_dom"/>
</dbReference>
<feature type="transmembrane region" description="Helical" evidence="9">
    <location>
        <begin position="615"/>
        <end position="638"/>
    </location>
</feature>
<evidence type="ECO:0000256" key="3">
    <source>
        <dbReference type="ARBA" id="ARBA00022448"/>
    </source>
</evidence>
<dbReference type="PANTHER" id="PTHR31645">
    <property type="entry name" value="OLIGOPEPTIDE TRANSPORTER YGL114W-RELATED"/>
    <property type="match status" value="1"/>
</dbReference>
<evidence type="ECO:0000256" key="8">
    <source>
        <dbReference type="SAM" id="MobiDB-lite"/>
    </source>
</evidence>
<dbReference type="NCBIfam" id="TIGR00728">
    <property type="entry name" value="OPT_sfam"/>
    <property type="match status" value="1"/>
</dbReference>
<dbReference type="SUPFAM" id="SSF54928">
    <property type="entry name" value="RNA-binding domain, RBD"/>
    <property type="match status" value="1"/>
</dbReference>
<sequence>MGSQRTKEDDVARISTSIFITNFPETCYAKDLFNTCKQYGHVVDEFIPFKRSKAGKRFGFVRFINVFSVERLVSNLCTIWIDKYKLHANITRFQRSPVNANVSAPISNGGGKNNNFNAKVNTSMYRNQKPTGSGTTYVNAVKGPIQQGSSDSKIPALVLDDDCVMSKDLSNCLLGRVKEFASLANIKMILNNEGFMNIKISYMGEMLVMLEFGDIKSMKLFRENVMMNVDMKANGENGEIERDKREEMEQEKKDDGDHVDGSKRLQPWTKQITLRGVVASFIIGSIYSIIAMKLNLTTGMTPNMNVSAALLAFVFMRSWTKMLQKSGISSVPFTRHENTMIQTCSVACYSIAIGGGYGSYLLGLNKKTYELAGGASSPGTYKEPGVGWMMGYSFLVCFIGLFVLIPLRKVLIVDYKLVFPSGMATAVLINGFHSQGDDMAKKQVKGFTKYFSASFLWGFFQWFFTGKEGECGFVQFPTFGLQAWKNTFYFDFSMTYVGTGMICPHIVNISLMFGAVVSWGIMWPLIGRNKGSWFPNGLPESSMKSLNGYKAFISIALILGDGLYNFVKILYITSISVHGRFKTKNLNPASGTLAIEKKVSEDEQRQNEVFIRESIPMSIGGIGYIVFAIIAVIAIPMMFPEVKWYYVILAYIFAPSLAFCNAYGAGLTDINMAYNYGKIGLFMMAALAGKGQGVVAGMVGCGLVKSVVSVSCILMHDLKTGQLTLTSPRTMLLSQAIGSLVVFVWQKVNAKEAESMVPAVASGLICGEGMWSLPASVLALAKISPPICMKFFSS</sequence>
<feature type="transmembrane region" description="Helical" evidence="9">
    <location>
        <begin position="386"/>
        <end position="407"/>
    </location>
</feature>
<organism evidence="11">
    <name type="scientific">Tanacetum cinerariifolium</name>
    <name type="common">Dalmatian daisy</name>
    <name type="synonym">Chrysanthemum cinerariifolium</name>
    <dbReference type="NCBI Taxonomy" id="118510"/>
    <lineage>
        <taxon>Eukaryota</taxon>
        <taxon>Viridiplantae</taxon>
        <taxon>Streptophyta</taxon>
        <taxon>Embryophyta</taxon>
        <taxon>Tracheophyta</taxon>
        <taxon>Spermatophyta</taxon>
        <taxon>Magnoliopsida</taxon>
        <taxon>eudicotyledons</taxon>
        <taxon>Gunneridae</taxon>
        <taxon>Pentapetalae</taxon>
        <taxon>asterids</taxon>
        <taxon>campanulids</taxon>
        <taxon>Asterales</taxon>
        <taxon>Asteraceae</taxon>
        <taxon>Asteroideae</taxon>
        <taxon>Anthemideae</taxon>
        <taxon>Anthemidinae</taxon>
        <taxon>Tanacetum</taxon>
    </lineage>
</organism>
<feature type="region of interest" description="Disordered" evidence="8">
    <location>
        <begin position="234"/>
        <end position="262"/>
    </location>
</feature>
<feature type="domain" description="RRM" evidence="10">
    <location>
        <begin position="16"/>
        <end position="105"/>
    </location>
</feature>
<dbReference type="Pfam" id="PF00076">
    <property type="entry name" value="RRM_1"/>
    <property type="match status" value="1"/>
</dbReference>
<dbReference type="InterPro" id="IPR012677">
    <property type="entry name" value="Nucleotide-bd_a/b_plait_sf"/>
</dbReference>
<keyword evidence="3" id="KW-0813">Transport</keyword>
<protein>
    <submittedName>
        <fullName evidence="11">Oligopeptide transporter OPT superfamily</fullName>
    </submittedName>
</protein>
<dbReference type="GO" id="GO:0003723">
    <property type="term" value="F:RNA binding"/>
    <property type="evidence" value="ECO:0007669"/>
    <property type="project" value="UniProtKB-UniRule"/>
</dbReference>
<evidence type="ECO:0000256" key="1">
    <source>
        <dbReference type="ARBA" id="ARBA00004141"/>
    </source>
</evidence>
<dbReference type="CDD" id="cd00590">
    <property type="entry name" value="RRM_SF"/>
    <property type="match status" value="1"/>
</dbReference>
<keyword evidence="5 9" id="KW-1133">Transmembrane helix</keyword>
<feature type="transmembrane region" description="Helical" evidence="9">
    <location>
        <begin position="302"/>
        <end position="319"/>
    </location>
</feature>
<dbReference type="GO" id="GO:0051980">
    <property type="term" value="F:iron-nicotianamine transmembrane transporter activity"/>
    <property type="evidence" value="ECO:0007669"/>
    <property type="project" value="TreeGrafter"/>
</dbReference>
<evidence type="ECO:0000256" key="7">
    <source>
        <dbReference type="PROSITE-ProRule" id="PRU00176"/>
    </source>
</evidence>
<dbReference type="GO" id="GO:0010039">
    <property type="term" value="P:response to iron ion"/>
    <property type="evidence" value="ECO:0007669"/>
    <property type="project" value="TreeGrafter"/>
</dbReference>
<evidence type="ECO:0000256" key="4">
    <source>
        <dbReference type="ARBA" id="ARBA00022692"/>
    </source>
</evidence>
<dbReference type="GO" id="GO:0035673">
    <property type="term" value="F:oligopeptide transmembrane transporter activity"/>
    <property type="evidence" value="ECO:0007669"/>
    <property type="project" value="InterPro"/>
</dbReference>
<evidence type="ECO:0000256" key="5">
    <source>
        <dbReference type="ARBA" id="ARBA00022989"/>
    </source>
</evidence>
<keyword evidence="7" id="KW-0694">RNA-binding</keyword>
<dbReference type="AlphaFoldDB" id="A0A6L2N6N4"/>
<comment type="caution">
    <text evidence="11">The sequence shown here is derived from an EMBL/GenBank/DDBJ whole genome shotgun (WGS) entry which is preliminary data.</text>
</comment>
<dbReference type="InterPro" id="IPR045035">
    <property type="entry name" value="YSL-like"/>
</dbReference>
<dbReference type="PROSITE" id="PS50102">
    <property type="entry name" value="RRM"/>
    <property type="match status" value="1"/>
</dbReference>
<reference evidence="11" key="1">
    <citation type="journal article" date="2019" name="Sci. Rep.">
        <title>Draft genome of Tanacetum cinerariifolium, the natural source of mosquito coil.</title>
        <authorList>
            <person name="Yamashiro T."/>
            <person name="Shiraishi A."/>
            <person name="Satake H."/>
            <person name="Nakayama K."/>
        </authorList>
    </citation>
    <scope>NUCLEOTIDE SEQUENCE</scope>
</reference>
<comment type="subcellular location">
    <subcellularLocation>
        <location evidence="1">Membrane</location>
        <topology evidence="1">Multi-pass membrane protein</topology>
    </subcellularLocation>
</comment>
<dbReference type="SMART" id="SM00360">
    <property type="entry name" value="RRM"/>
    <property type="match status" value="1"/>
</dbReference>
<feature type="transmembrane region" description="Helical" evidence="9">
    <location>
        <begin position="506"/>
        <end position="526"/>
    </location>
</feature>
<dbReference type="InterPro" id="IPR035979">
    <property type="entry name" value="RBD_domain_sf"/>
</dbReference>
<feature type="compositionally biased region" description="Basic and acidic residues" evidence="8">
    <location>
        <begin position="239"/>
        <end position="262"/>
    </location>
</feature>
<evidence type="ECO:0000256" key="2">
    <source>
        <dbReference type="ARBA" id="ARBA00010276"/>
    </source>
</evidence>
<feature type="transmembrane region" description="Helical" evidence="9">
    <location>
        <begin position="272"/>
        <end position="290"/>
    </location>
</feature>
<gene>
    <name evidence="11" type="ORF">Tci_053854</name>
</gene>
<dbReference type="Gene3D" id="3.30.70.330">
    <property type="match status" value="1"/>
</dbReference>
<keyword evidence="4 9" id="KW-0812">Transmembrane</keyword>
<keyword evidence="6 9" id="KW-0472">Membrane</keyword>
<dbReference type="InterPro" id="IPR004813">
    <property type="entry name" value="OPT"/>
</dbReference>
<dbReference type="PANTHER" id="PTHR31645:SF11">
    <property type="entry name" value="METAL-NICOTIANAMINE TRANSPORTER YSL1"/>
    <property type="match status" value="1"/>
</dbReference>
<dbReference type="GO" id="GO:0048316">
    <property type="term" value="P:seed development"/>
    <property type="evidence" value="ECO:0007669"/>
    <property type="project" value="TreeGrafter"/>
</dbReference>
<dbReference type="Pfam" id="PF03169">
    <property type="entry name" value="OPT"/>
    <property type="match status" value="1"/>
</dbReference>
<feature type="transmembrane region" description="Helical" evidence="9">
    <location>
        <begin position="340"/>
        <end position="362"/>
    </location>
</feature>
<feature type="transmembrane region" description="Helical" evidence="9">
    <location>
        <begin position="644"/>
        <end position="665"/>
    </location>
</feature>
<evidence type="ECO:0000259" key="10">
    <source>
        <dbReference type="PROSITE" id="PS50102"/>
    </source>
</evidence>
<proteinExistence type="inferred from homology"/>
<evidence type="ECO:0000313" key="11">
    <source>
        <dbReference type="EMBL" id="GEU81876.1"/>
    </source>
</evidence>
<evidence type="ECO:0000256" key="9">
    <source>
        <dbReference type="SAM" id="Phobius"/>
    </source>
</evidence>
<comment type="similarity">
    <text evidence="2">Belongs to the YSL (TC 2.A.67.2) family.</text>
</comment>
<accession>A0A6L2N6N4</accession>